<dbReference type="SMART" id="SM00406">
    <property type="entry name" value="IGv"/>
    <property type="match status" value="1"/>
</dbReference>
<dbReference type="AlphaFoldDB" id="A0A8C5TC24"/>
<keyword evidence="1" id="KW-0732">Signal</keyword>
<dbReference type="Pfam" id="PF07686">
    <property type="entry name" value="V-set"/>
    <property type="match status" value="1"/>
</dbReference>
<dbReference type="Ensembl" id="ENSMCST00000005824.1">
    <property type="protein sequence ID" value="ENSMCSP00000005693.1"/>
    <property type="gene ID" value="ENSMCSG00000004124.1"/>
</dbReference>
<dbReference type="SMART" id="SM00409">
    <property type="entry name" value="IG"/>
    <property type="match status" value="1"/>
</dbReference>
<dbReference type="Proteomes" id="UP000694560">
    <property type="component" value="Unplaced"/>
</dbReference>
<dbReference type="InterPro" id="IPR013783">
    <property type="entry name" value="Ig-like_fold"/>
</dbReference>
<reference evidence="4" key="2">
    <citation type="submission" date="2025-09" db="UniProtKB">
        <authorList>
            <consortium name="Ensembl"/>
        </authorList>
    </citation>
    <scope>IDENTIFICATION</scope>
</reference>
<feature type="domain" description="Ig-like" evidence="3">
    <location>
        <begin position="19"/>
        <end position="113"/>
    </location>
</feature>
<dbReference type="SUPFAM" id="SSF48726">
    <property type="entry name" value="Immunoglobulin"/>
    <property type="match status" value="1"/>
</dbReference>
<dbReference type="InterPro" id="IPR003599">
    <property type="entry name" value="Ig_sub"/>
</dbReference>
<sequence>MCILSTSLHFTSHFSSVFPGWALQQSPDTVVRVGDPVTLECSASGKNFVNMYWYKLPMEKDAGMQLIIFATEGSKGDIEKEFKNRFQSNGTKNNRLSVKIDHALLNDSGTYFCAGTAQTFPALYFTVPHFLHLPSSSSGKTWNVCLLYSNALLLWTSLQNSTLAPLLFLPAVV</sequence>
<dbReference type="InterPro" id="IPR007110">
    <property type="entry name" value="Ig-like_dom"/>
</dbReference>
<proteinExistence type="predicted"/>
<protein>
    <recommendedName>
        <fullName evidence="3">Ig-like domain-containing protein</fullName>
    </recommendedName>
</protein>
<evidence type="ECO:0000256" key="2">
    <source>
        <dbReference type="ARBA" id="ARBA00022859"/>
    </source>
</evidence>
<dbReference type="InterPro" id="IPR050413">
    <property type="entry name" value="TCR_beta_variable"/>
</dbReference>
<dbReference type="OrthoDB" id="9211125at2759"/>
<dbReference type="Gene3D" id="2.60.40.10">
    <property type="entry name" value="Immunoglobulins"/>
    <property type="match status" value="1"/>
</dbReference>
<evidence type="ECO:0000313" key="5">
    <source>
        <dbReference type="Proteomes" id="UP000694560"/>
    </source>
</evidence>
<dbReference type="InterPro" id="IPR036179">
    <property type="entry name" value="Ig-like_dom_sf"/>
</dbReference>
<keyword evidence="5" id="KW-1185">Reference proteome</keyword>
<dbReference type="GO" id="GO:0007166">
    <property type="term" value="P:cell surface receptor signaling pathway"/>
    <property type="evidence" value="ECO:0007669"/>
    <property type="project" value="TreeGrafter"/>
</dbReference>
<keyword evidence="2" id="KW-0391">Immunity</keyword>
<dbReference type="PANTHER" id="PTHR23268">
    <property type="entry name" value="T-CELL RECEPTOR BETA CHAIN"/>
    <property type="match status" value="1"/>
</dbReference>
<organism evidence="4 5">
    <name type="scientific">Malurus cyaneus samueli</name>
    <dbReference type="NCBI Taxonomy" id="2593467"/>
    <lineage>
        <taxon>Eukaryota</taxon>
        <taxon>Metazoa</taxon>
        <taxon>Chordata</taxon>
        <taxon>Craniata</taxon>
        <taxon>Vertebrata</taxon>
        <taxon>Euteleostomi</taxon>
        <taxon>Archelosauria</taxon>
        <taxon>Archosauria</taxon>
        <taxon>Dinosauria</taxon>
        <taxon>Saurischia</taxon>
        <taxon>Theropoda</taxon>
        <taxon>Coelurosauria</taxon>
        <taxon>Aves</taxon>
        <taxon>Neognathae</taxon>
        <taxon>Neoaves</taxon>
        <taxon>Telluraves</taxon>
        <taxon>Australaves</taxon>
        <taxon>Passeriformes</taxon>
        <taxon>Meliphagoidea</taxon>
        <taxon>Maluridae</taxon>
        <taxon>Malurus</taxon>
    </lineage>
</organism>
<reference evidence="4" key="1">
    <citation type="submission" date="2025-08" db="UniProtKB">
        <authorList>
            <consortium name="Ensembl"/>
        </authorList>
    </citation>
    <scope>IDENTIFICATION</scope>
</reference>
<dbReference type="GO" id="GO:0005886">
    <property type="term" value="C:plasma membrane"/>
    <property type="evidence" value="ECO:0007669"/>
    <property type="project" value="TreeGrafter"/>
</dbReference>
<name>A0A8C5TC24_9PASS</name>
<dbReference type="PROSITE" id="PS50835">
    <property type="entry name" value="IG_LIKE"/>
    <property type="match status" value="1"/>
</dbReference>
<accession>A0A8C5TC24</accession>
<dbReference type="InterPro" id="IPR013106">
    <property type="entry name" value="Ig_V-set"/>
</dbReference>
<evidence type="ECO:0000313" key="4">
    <source>
        <dbReference type="Ensembl" id="ENSMCSP00000005693.1"/>
    </source>
</evidence>
<dbReference type="GO" id="GO:0002376">
    <property type="term" value="P:immune system process"/>
    <property type="evidence" value="ECO:0007669"/>
    <property type="project" value="UniProtKB-KW"/>
</dbReference>
<evidence type="ECO:0000256" key="1">
    <source>
        <dbReference type="ARBA" id="ARBA00022729"/>
    </source>
</evidence>
<evidence type="ECO:0000259" key="3">
    <source>
        <dbReference type="PROSITE" id="PS50835"/>
    </source>
</evidence>